<name>A0A8J8MS77_9RHOB</name>
<reference evidence="3" key="1">
    <citation type="submission" date="2020-01" db="EMBL/GenBank/DDBJ databases">
        <authorList>
            <person name="Yang Y."/>
            <person name="Kwon Y.M."/>
        </authorList>
    </citation>
    <scope>NUCLEOTIDE SEQUENCE</scope>
    <source>
        <strain evidence="3">PG104</strain>
    </source>
</reference>
<dbReference type="EMBL" id="CP047289">
    <property type="protein sequence ID" value="QUS35760.1"/>
    <property type="molecule type" value="Genomic_DNA"/>
</dbReference>
<sequence>MLRAALALTLILGLSACGGGGTVSRSASADLQIPAGRVEVARMVDRYADLYGVPRSLAHRVVRRESTYNPTARNGSYFGLMQIAPQTARIMGFKGEPTQLLDADTNLKYAMKYLRGAWMVSNGNQDKAVEWYSKGYYYEAKRKGLLYETGLRS</sequence>
<gene>
    <name evidence="3" type="ORF">GR316_05500</name>
</gene>
<dbReference type="RefSeq" id="WP_211785010.1">
    <property type="nucleotide sequence ID" value="NZ_CP047289.1"/>
</dbReference>
<evidence type="ECO:0000313" key="3">
    <source>
        <dbReference type="EMBL" id="QUS35760.1"/>
    </source>
</evidence>
<organism evidence="3 4">
    <name type="scientific">Falsirhodobacter algicola</name>
    <dbReference type="NCBI Taxonomy" id="2692330"/>
    <lineage>
        <taxon>Bacteria</taxon>
        <taxon>Pseudomonadati</taxon>
        <taxon>Pseudomonadota</taxon>
        <taxon>Alphaproteobacteria</taxon>
        <taxon>Rhodobacterales</taxon>
        <taxon>Paracoccaceae</taxon>
        <taxon>Falsirhodobacter</taxon>
    </lineage>
</organism>
<dbReference type="Pfam" id="PF01464">
    <property type="entry name" value="SLT"/>
    <property type="match status" value="1"/>
</dbReference>
<evidence type="ECO:0000256" key="1">
    <source>
        <dbReference type="ARBA" id="ARBA00009387"/>
    </source>
</evidence>
<accession>A0A8J8MS77</accession>
<protein>
    <submittedName>
        <fullName evidence="3">Transglycosylase SLT domain-containing protein</fullName>
    </submittedName>
</protein>
<dbReference type="InterPro" id="IPR008258">
    <property type="entry name" value="Transglycosylase_SLT_dom_1"/>
</dbReference>
<dbReference type="Gene3D" id="1.10.530.10">
    <property type="match status" value="1"/>
</dbReference>
<dbReference type="PROSITE" id="PS51257">
    <property type="entry name" value="PROKAR_LIPOPROTEIN"/>
    <property type="match status" value="1"/>
</dbReference>
<dbReference type="Proteomes" id="UP000679284">
    <property type="component" value="Chromosome"/>
</dbReference>
<proteinExistence type="inferred from homology"/>
<comment type="similarity">
    <text evidence="1">Belongs to the virb1 family.</text>
</comment>
<dbReference type="InterPro" id="IPR023346">
    <property type="entry name" value="Lysozyme-like_dom_sf"/>
</dbReference>
<dbReference type="KEGG" id="fap:GR316_05500"/>
<evidence type="ECO:0000259" key="2">
    <source>
        <dbReference type="Pfam" id="PF01464"/>
    </source>
</evidence>
<dbReference type="AlphaFoldDB" id="A0A8J8MS77"/>
<evidence type="ECO:0000313" key="4">
    <source>
        <dbReference type="Proteomes" id="UP000679284"/>
    </source>
</evidence>
<keyword evidence="4" id="KW-1185">Reference proteome</keyword>
<dbReference type="SUPFAM" id="SSF53955">
    <property type="entry name" value="Lysozyme-like"/>
    <property type="match status" value="1"/>
</dbReference>
<feature type="domain" description="Transglycosylase SLT" evidence="2">
    <location>
        <begin position="44"/>
        <end position="135"/>
    </location>
</feature>